<evidence type="ECO:0000313" key="9">
    <source>
        <dbReference type="Proteomes" id="UP000285478"/>
    </source>
</evidence>
<accession>A0A410H3S7</accession>
<dbReference type="NCBIfam" id="TIGR02550">
    <property type="entry name" value="flagell_flgL"/>
    <property type="match status" value="1"/>
</dbReference>
<comment type="similarity">
    <text evidence="3">Belongs to the bacterial flagellin family.</text>
</comment>
<dbReference type="AlphaFoldDB" id="A0A410H3S7"/>
<dbReference type="InterPro" id="IPR046358">
    <property type="entry name" value="Flagellin_C"/>
</dbReference>
<dbReference type="Pfam" id="PF00669">
    <property type="entry name" value="Flagellin_N"/>
    <property type="match status" value="1"/>
</dbReference>
<dbReference type="InterPro" id="IPR001492">
    <property type="entry name" value="Flagellin"/>
</dbReference>
<proteinExistence type="inferred from homology"/>
<keyword evidence="8" id="KW-0969">Cilium</keyword>
<dbReference type="InterPro" id="IPR001029">
    <property type="entry name" value="Flagellin_N"/>
</dbReference>
<evidence type="ECO:0000256" key="4">
    <source>
        <dbReference type="ARBA" id="ARBA00022525"/>
    </source>
</evidence>
<evidence type="ECO:0000256" key="1">
    <source>
        <dbReference type="ARBA" id="ARBA00004365"/>
    </source>
</evidence>
<dbReference type="GO" id="GO:0005576">
    <property type="term" value="C:extracellular region"/>
    <property type="evidence" value="ECO:0007669"/>
    <property type="project" value="UniProtKB-SubCell"/>
</dbReference>
<dbReference type="KEGG" id="htr:EPV75_07860"/>
<dbReference type="InterPro" id="IPR013384">
    <property type="entry name" value="Flagell_FlgL"/>
</dbReference>
<evidence type="ECO:0000259" key="7">
    <source>
        <dbReference type="Pfam" id="PF00700"/>
    </source>
</evidence>
<keyword evidence="4" id="KW-0964">Secreted</keyword>
<dbReference type="GO" id="GO:0071973">
    <property type="term" value="P:bacterial-type flagellum-dependent cell motility"/>
    <property type="evidence" value="ECO:0007669"/>
    <property type="project" value="InterPro"/>
</dbReference>
<dbReference type="GO" id="GO:0005198">
    <property type="term" value="F:structural molecule activity"/>
    <property type="evidence" value="ECO:0007669"/>
    <property type="project" value="InterPro"/>
</dbReference>
<dbReference type="Pfam" id="PF00700">
    <property type="entry name" value="Flagellin_C"/>
    <property type="match status" value="1"/>
</dbReference>
<evidence type="ECO:0000313" key="8">
    <source>
        <dbReference type="EMBL" id="QAB15588.1"/>
    </source>
</evidence>
<name>A0A410H3S7_9GAMM</name>
<dbReference type="RefSeq" id="WP_128385019.1">
    <property type="nucleotide sequence ID" value="NZ_CP035033.1"/>
</dbReference>
<dbReference type="Gene3D" id="1.20.1330.10">
    <property type="entry name" value="f41 fragment of flagellin, N-terminal domain"/>
    <property type="match status" value="1"/>
</dbReference>
<keyword evidence="9" id="KW-1185">Reference proteome</keyword>
<evidence type="ECO:0000256" key="3">
    <source>
        <dbReference type="ARBA" id="ARBA00005709"/>
    </source>
</evidence>
<reference evidence="8 9" key="1">
    <citation type="journal article" date="2018" name="Environ. Microbiol.">
        <title>Genomes of ubiquitous marine and hypersaline Hydrogenovibrio, Thiomicrorhabdus and Thiomicrospira spp. encode a diversity of mechanisms to sustain chemolithoautotrophy in heterogeneous environments.</title>
        <authorList>
            <person name="Scott K.M."/>
            <person name="Williams J."/>
            <person name="Porter C.M.B."/>
            <person name="Russel S."/>
            <person name="Harmer T.L."/>
            <person name="Paul J.H."/>
            <person name="Antonen K.M."/>
            <person name="Bridges M.K."/>
            <person name="Camper G.J."/>
            <person name="Campla C.K."/>
            <person name="Casella L.G."/>
            <person name="Chase E."/>
            <person name="Conrad J.W."/>
            <person name="Cruz M.C."/>
            <person name="Dunlap D.S."/>
            <person name="Duran L."/>
            <person name="Fahsbender E.M."/>
            <person name="Goldsmith D.B."/>
            <person name="Keeley R.F."/>
            <person name="Kondoff M.R."/>
            <person name="Kussy B.I."/>
            <person name="Lane M.K."/>
            <person name="Lawler S."/>
            <person name="Leigh B.A."/>
            <person name="Lewis C."/>
            <person name="Lostal L.M."/>
            <person name="Marking D."/>
            <person name="Mancera P.A."/>
            <person name="McClenthan E.C."/>
            <person name="McIntyre E.A."/>
            <person name="Mine J.A."/>
            <person name="Modi S."/>
            <person name="Moore B.D."/>
            <person name="Morgan W.A."/>
            <person name="Nelson K.M."/>
            <person name="Nguyen K.N."/>
            <person name="Ogburn N."/>
            <person name="Parrino D.G."/>
            <person name="Pedapudi A.D."/>
            <person name="Pelham R.P."/>
            <person name="Preece A.M."/>
            <person name="Rampersad E.A."/>
            <person name="Richardson J.C."/>
            <person name="Rodgers C.M."/>
            <person name="Schaffer B.L."/>
            <person name="Sheridan N.E."/>
            <person name="Solone M.R."/>
            <person name="Staley Z.R."/>
            <person name="Tabuchi M."/>
            <person name="Waide R.J."/>
            <person name="Wanjugi P.W."/>
            <person name="Young S."/>
            <person name="Clum A."/>
            <person name="Daum C."/>
            <person name="Huntemann M."/>
            <person name="Ivanova N."/>
            <person name="Kyrpides N."/>
            <person name="Mikhailova N."/>
            <person name="Palaniappan K."/>
            <person name="Pillay M."/>
            <person name="Reddy T.B.K."/>
            <person name="Shapiro N."/>
            <person name="Stamatis D."/>
            <person name="Varghese N."/>
            <person name="Woyke T."/>
            <person name="Boden R."/>
            <person name="Freyermuth S.K."/>
            <person name="Kerfeld C.A."/>
        </authorList>
    </citation>
    <scope>NUCLEOTIDE SEQUENCE [LARGE SCALE GENOMIC DNA]</scope>
    <source>
        <strain evidence="8 9">JR-2</strain>
    </source>
</reference>
<feature type="domain" description="Flagellin N-terminal" evidence="6">
    <location>
        <begin position="3"/>
        <end position="139"/>
    </location>
</feature>
<dbReference type="GO" id="GO:0009424">
    <property type="term" value="C:bacterial-type flagellum hook"/>
    <property type="evidence" value="ECO:0007669"/>
    <property type="project" value="InterPro"/>
</dbReference>
<comment type="subcellular location">
    <subcellularLocation>
        <location evidence="1">Bacterial flagellum</location>
    </subcellularLocation>
    <subcellularLocation>
        <location evidence="2">Secreted</location>
    </subcellularLocation>
</comment>
<gene>
    <name evidence="8" type="primary">flgL</name>
    <name evidence="8" type="ORF">EPV75_07860</name>
</gene>
<dbReference type="PANTHER" id="PTHR42792">
    <property type="entry name" value="FLAGELLIN"/>
    <property type="match status" value="1"/>
</dbReference>
<feature type="domain" description="Flagellin C-terminal" evidence="7">
    <location>
        <begin position="260"/>
        <end position="338"/>
    </location>
</feature>
<keyword evidence="5" id="KW-0975">Bacterial flagellum</keyword>
<evidence type="ECO:0000259" key="6">
    <source>
        <dbReference type="Pfam" id="PF00669"/>
    </source>
</evidence>
<keyword evidence="8" id="KW-0966">Cell projection</keyword>
<sequence>MRISTNLFHMQSFASIEKHQNSVLAIQEKLTTGQRVNRPSDDPIATSQINALNTTMKTLDQFEKNGEYAKSMLSYEETQIDSGVDAVQRARELAIQMMNETYTPEQRQATGEEIGQLVDHLANLMNSTSSEGELLFGGNVVSADAAFVEDTVNPATATGLSYYAYIGSTNAGAEYNEEANYGGRFVQIGFDSDDKLNPDDNGDPSRVRVTDNGSEVFDIPGATSLPAGVDRNLLNVMVQLKDYLDQGLQPPAEIGDDLQQSVIEMSNALSQVGSRQNRIENQYDAGQEFRIALDERRSKLQDQDVVEGISEFTMKQNALQMAQQVFSQVQGMTLFDYLR</sequence>
<evidence type="ECO:0000256" key="2">
    <source>
        <dbReference type="ARBA" id="ARBA00004613"/>
    </source>
</evidence>
<protein>
    <submittedName>
        <fullName evidence="8">Flagellar hook-associated protein 3</fullName>
    </submittedName>
</protein>
<dbReference type="SUPFAM" id="SSF64518">
    <property type="entry name" value="Phase 1 flagellin"/>
    <property type="match status" value="1"/>
</dbReference>
<dbReference type="PANTHER" id="PTHR42792:SF1">
    <property type="entry name" value="FLAGELLAR HOOK-ASSOCIATED PROTEIN 3"/>
    <property type="match status" value="1"/>
</dbReference>
<organism evidence="8 9">
    <name type="scientific">Hydrogenovibrio thermophilus</name>
    <dbReference type="NCBI Taxonomy" id="265883"/>
    <lineage>
        <taxon>Bacteria</taxon>
        <taxon>Pseudomonadati</taxon>
        <taxon>Pseudomonadota</taxon>
        <taxon>Gammaproteobacteria</taxon>
        <taxon>Thiotrichales</taxon>
        <taxon>Piscirickettsiaceae</taxon>
        <taxon>Hydrogenovibrio</taxon>
    </lineage>
</organism>
<evidence type="ECO:0000256" key="5">
    <source>
        <dbReference type="ARBA" id="ARBA00023143"/>
    </source>
</evidence>
<keyword evidence="8" id="KW-0282">Flagellum</keyword>
<dbReference type="EMBL" id="CP035033">
    <property type="protein sequence ID" value="QAB15588.1"/>
    <property type="molecule type" value="Genomic_DNA"/>
</dbReference>
<dbReference type="Proteomes" id="UP000285478">
    <property type="component" value="Chromosome"/>
</dbReference>